<proteinExistence type="inferred from homology"/>
<reference evidence="8" key="1">
    <citation type="journal article" date="1997" name="Gene">
        <title>A homologue of the 19 kDa signal recognition particle protein locus in Drosophila melanogaster.</title>
        <authorList>
            <person name="Lai C.Q."/>
            <person name="Langley C.H."/>
        </authorList>
    </citation>
    <scope>NUCLEOTIDE SEQUENCE</scope>
    <source>
        <strain evidence="8">Samarkand</strain>
    </source>
</reference>
<dbReference type="GO" id="GO:0048477">
    <property type="term" value="P:oogenesis"/>
    <property type="evidence" value="ECO:0000315"/>
    <property type="project" value="FlyBase"/>
</dbReference>
<dbReference type="GO" id="GO:0120531">
    <property type="term" value="F:prenyl diphosphate synthase activity"/>
    <property type="evidence" value="ECO:0007669"/>
    <property type="project" value="UniProtKB-ARBA"/>
</dbReference>
<dbReference type="Gene3D" id="1.10.600.10">
    <property type="entry name" value="Farnesyl Diphosphate Synthase"/>
    <property type="match status" value="1"/>
</dbReference>
<comment type="similarity">
    <text evidence="2 6">Belongs to the FPP/GGPP synthase family.</text>
</comment>
<evidence type="ECO:0000256" key="5">
    <source>
        <dbReference type="ARBA" id="ARBA00023229"/>
    </source>
</evidence>
<dbReference type="PANTHER" id="PTHR12001">
    <property type="entry name" value="GERANYLGERANYL PYROPHOSPHATE SYNTHASE"/>
    <property type="match status" value="1"/>
</dbReference>
<dbReference type="ExpressionAtlas" id="O61538">
    <property type="expression patterns" value="baseline and differential"/>
</dbReference>
<dbReference type="FlyBase" id="FBgn0019662">
    <property type="gene designation" value="qm"/>
</dbReference>
<name>O61538_DROME</name>
<dbReference type="CDD" id="cd00685">
    <property type="entry name" value="Trans_IPPS_HT"/>
    <property type="match status" value="1"/>
</dbReference>
<protein>
    <submittedName>
        <fullName evidence="8">Geranylgeranyl pyrophosphate synthase</fullName>
    </submittedName>
</protein>
<gene>
    <name evidence="9" type="primary">qm</name>
    <name evidence="8" type="synonym">quemao</name>
    <name evidence="9" type="ORF">CG8593</name>
</gene>
<feature type="region of interest" description="Disordered" evidence="7">
    <location>
        <begin position="312"/>
        <end position="335"/>
    </location>
</feature>
<accession>O61538</accession>
<dbReference type="GO" id="GO:0035050">
    <property type="term" value="P:embryonic heart tube development"/>
    <property type="evidence" value="ECO:0000315"/>
    <property type="project" value="FlyBase"/>
</dbReference>
<evidence type="ECO:0000256" key="4">
    <source>
        <dbReference type="ARBA" id="ARBA00022842"/>
    </source>
</evidence>
<dbReference type="SUPFAM" id="SSF48576">
    <property type="entry name" value="Terpenoid synthases"/>
    <property type="match status" value="1"/>
</dbReference>
<organism evidence="8">
    <name type="scientific">Drosophila melanogaster</name>
    <name type="common">Fruit fly</name>
    <dbReference type="NCBI Taxonomy" id="7227"/>
    <lineage>
        <taxon>Eukaryota</taxon>
        <taxon>Metazoa</taxon>
        <taxon>Ecdysozoa</taxon>
        <taxon>Arthropoda</taxon>
        <taxon>Hexapoda</taxon>
        <taxon>Insecta</taxon>
        <taxon>Pterygota</taxon>
        <taxon>Neoptera</taxon>
        <taxon>Endopterygota</taxon>
        <taxon>Diptera</taxon>
        <taxon>Brachycera</taxon>
        <taxon>Muscomorpha</taxon>
        <taxon>Ephydroidea</taxon>
        <taxon>Drosophilidae</taxon>
        <taxon>Drosophila</taxon>
        <taxon>Sophophora</taxon>
    </lineage>
</organism>
<evidence type="ECO:0000313" key="9">
    <source>
        <dbReference type="FlyBase" id="FBgn0019662"/>
    </source>
</evidence>
<evidence type="ECO:0000256" key="3">
    <source>
        <dbReference type="ARBA" id="ARBA00022723"/>
    </source>
</evidence>
<reference evidence="8" key="3">
    <citation type="submission" date="1998-02" db="EMBL/GenBank/DDBJ databases">
        <authorList>
            <person name="Lai C.Q."/>
            <person name="McMahon R."/>
            <person name="Young C."/>
            <person name="Mackay T.F.C."/>
            <person name="Langley C.H."/>
        </authorList>
    </citation>
    <scope>NUCLEOTIDE SEQUENCE</scope>
    <source>
        <strain evidence="8">Samarkand</strain>
    </source>
</reference>
<dbReference type="InterPro" id="IPR033749">
    <property type="entry name" value="Polyprenyl_synt_CS"/>
</dbReference>
<keyword evidence="5" id="KW-0414">Isoprene biosynthesis</keyword>
<dbReference type="AGR" id="FB:FBgn0019662"/>
<dbReference type="OrthoDB" id="6921389at2759"/>
<keyword evidence="6" id="KW-0808">Transferase</keyword>
<dbReference type="PROSITE" id="PS00444">
    <property type="entry name" value="POLYPRENYL_SYNTHASE_2"/>
    <property type="match status" value="1"/>
</dbReference>
<dbReference type="PANTHER" id="PTHR12001:SF44">
    <property type="entry name" value="GERANYLGERANYL PYROPHOSPHATE SYNTHASE"/>
    <property type="match status" value="1"/>
</dbReference>
<reference evidence="8" key="2">
    <citation type="journal article" date="1998" name="Genetics">
        <title>quemao, a Drosophila bristle locus, encodes geranylgeranyl pyrophosphate synthase.</title>
        <authorList>
            <person name="Lai C."/>
            <person name="McMahon R."/>
            <person name="Young C."/>
            <person name="Mackay T.F."/>
            <person name="Langley C.H."/>
        </authorList>
    </citation>
    <scope>NUCLEOTIDE SEQUENCE</scope>
    <source>
        <strain evidence="8">Samarkand</strain>
    </source>
</reference>
<keyword evidence="3" id="KW-0479">Metal-binding</keyword>
<dbReference type="EMBL" id="AF049658">
    <property type="protein sequence ID" value="AAC05595.1"/>
    <property type="molecule type" value="Genomic_DNA"/>
</dbReference>
<dbReference type="VEuPathDB" id="VectorBase:FBgn0019662"/>
<evidence type="ECO:0000256" key="2">
    <source>
        <dbReference type="ARBA" id="ARBA00006706"/>
    </source>
</evidence>
<evidence type="ECO:0000256" key="7">
    <source>
        <dbReference type="SAM" id="MobiDB-lite"/>
    </source>
</evidence>
<evidence type="ECO:0000313" key="8">
    <source>
        <dbReference type="EMBL" id="AAC05595.1"/>
    </source>
</evidence>
<evidence type="ECO:0000256" key="6">
    <source>
        <dbReference type="RuleBase" id="RU004466"/>
    </source>
</evidence>
<dbReference type="GO" id="GO:0042811">
    <property type="term" value="P:pheromone biosynthetic process"/>
    <property type="evidence" value="ECO:0007669"/>
    <property type="project" value="UniProtKB-ARBA"/>
</dbReference>
<dbReference type="GO" id="GO:0008299">
    <property type="term" value="P:isoprenoid biosynthetic process"/>
    <property type="evidence" value="ECO:0007669"/>
    <property type="project" value="UniProtKB-KW"/>
</dbReference>
<dbReference type="AlphaFoldDB" id="O61538"/>
<sequence>MEELNIILQKTKDKSTQKEQDEILLQPFTYIQQIPGKQFRSELALAFNHWLLIPGEKLAQIGNIVQMLHNSSLLIEDNSILRRGVPVAHSIYGVASTINAANYALFLALEKVQQLDHPEVRKVYTEQLLELHRGQGMEIYWRDSFTCPSESDYKLMTVRKTGGLFMLAIRLMQLFSSNKEDYSKLTAILGLYFQIRDDYCNLSLKEVSVNKSFAEDLTEGKFGFPVIHAVRTQKQDKQVLRKSSQRTHDIEVKKYCITLLEKLGSFQYTRKVLESLDAEARSEVSTLGSNPYMDRLLNKLLSWKTSDSASITQSNQINHNNVSRSSPNQNTFNCN</sequence>
<dbReference type="InterPro" id="IPR008949">
    <property type="entry name" value="Isoprenoid_synthase_dom_sf"/>
</dbReference>
<dbReference type="HOGENOM" id="CLU_014015_6_0_1"/>
<dbReference type="Pfam" id="PF00348">
    <property type="entry name" value="polyprenyl_synt"/>
    <property type="match status" value="1"/>
</dbReference>
<dbReference type="InterPro" id="IPR000092">
    <property type="entry name" value="Polyprenyl_synt"/>
</dbReference>
<dbReference type="PeptideAtlas" id="O61538"/>
<keyword evidence="4" id="KW-0460">Magnesium</keyword>
<comment type="cofactor">
    <cofactor evidence="1">
        <name>Mg(2+)</name>
        <dbReference type="ChEBI" id="CHEBI:18420"/>
    </cofactor>
</comment>
<dbReference type="FunFam" id="1.10.600.10:FF:000009">
    <property type="entry name" value="Geranylgeranyl pyrophosphate synthase"/>
    <property type="match status" value="1"/>
</dbReference>
<evidence type="ECO:0000256" key="1">
    <source>
        <dbReference type="ARBA" id="ARBA00001946"/>
    </source>
</evidence>
<dbReference type="GO" id="GO:0046872">
    <property type="term" value="F:metal ion binding"/>
    <property type="evidence" value="ECO:0007669"/>
    <property type="project" value="UniProtKB-KW"/>
</dbReference>